<dbReference type="EMBL" id="MN740247">
    <property type="protein sequence ID" value="QHT95898.1"/>
    <property type="molecule type" value="Genomic_DNA"/>
</dbReference>
<organism evidence="1">
    <name type="scientific">viral metagenome</name>
    <dbReference type="NCBI Taxonomy" id="1070528"/>
    <lineage>
        <taxon>unclassified sequences</taxon>
        <taxon>metagenomes</taxon>
        <taxon>organismal metagenomes</taxon>
    </lineage>
</organism>
<sequence length="316" mass="35072">MSLTTFKKKSVIQYGSKRSGKPVDKYWLHQGPFGRPDSLSSEMLIQDTTPGLKAGFSLRGSEPEFGRVGKTWAFSQVRTPFRGQYAMGNGGNNGRYYQGQQVMVECPATSEIRGTTSQYVKASNVSNKQMINGRWRWINSGQYPANWVQPNYTGNQTDSASQGLYIHDKSAANDCWYDVNTPEIYVNYFKNCGPTGCQTTPARGYKMSVQQAIAPYTKQLHRPKDASAYTLRVQRKCQNPTGPQKPFPYRVQTGTGVLRGGTSVSNVASSCGTSNPQLVPPAWYVTQTTGQNSANQSGPLAPWQVYWQTWLNGTTH</sequence>
<dbReference type="AlphaFoldDB" id="A0A6C0IRR0"/>
<reference evidence="1" key="1">
    <citation type="journal article" date="2020" name="Nature">
        <title>Giant virus diversity and host interactions through global metagenomics.</title>
        <authorList>
            <person name="Schulz F."/>
            <person name="Roux S."/>
            <person name="Paez-Espino D."/>
            <person name="Jungbluth S."/>
            <person name="Walsh D.A."/>
            <person name="Denef V.J."/>
            <person name="McMahon K.D."/>
            <person name="Konstantinidis K.T."/>
            <person name="Eloe-Fadrosh E.A."/>
            <person name="Kyrpides N.C."/>
            <person name="Woyke T."/>
        </authorList>
    </citation>
    <scope>NUCLEOTIDE SEQUENCE</scope>
    <source>
        <strain evidence="1">GVMAG-M-3300024301-20</strain>
    </source>
</reference>
<proteinExistence type="predicted"/>
<evidence type="ECO:0000313" key="1">
    <source>
        <dbReference type="EMBL" id="QHT95898.1"/>
    </source>
</evidence>
<protein>
    <submittedName>
        <fullName evidence="1">Uncharacterized protein</fullName>
    </submittedName>
</protein>
<accession>A0A6C0IRR0</accession>
<name>A0A6C0IRR0_9ZZZZ</name>